<dbReference type="EMBL" id="JAMZDX010000006">
    <property type="protein sequence ID" value="MCP2312690.1"/>
    <property type="molecule type" value="Genomic_DNA"/>
</dbReference>
<dbReference type="Proteomes" id="UP001206483">
    <property type="component" value="Unassembled WGS sequence"/>
</dbReference>
<reference evidence="1 2" key="1">
    <citation type="submission" date="2022-06" db="EMBL/GenBank/DDBJ databases">
        <title>Sequencing the genomes of 1000 actinobacteria strains.</title>
        <authorList>
            <person name="Klenk H.-P."/>
        </authorList>
    </citation>
    <scope>NUCLEOTIDE SEQUENCE [LARGE SCALE GENOMIC DNA]</scope>
    <source>
        <strain evidence="1 2">DSM 41656</strain>
    </source>
</reference>
<protein>
    <submittedName>
        <fullName evidence="1">Uncharacterized protein</fullName>
    </submittedName>
</protein>
<proteinExistence type="predicted"/>
<gene>
    <name evidence="1" type="ORF">FHR36_005871</name>
</gene>
<organism evidence="1 2">
    <name type="scientific">Kitasatospora paracochleata</name>
    <dbReference type="NCBI Taxonomy" id="58354"/>
    <lineage>
        <taxon>Bacteria</taxon>
        <taxon>Bacillati</taxon>
        <taxon>Actinomycetota</taxon>
        <taxon>Actinomycetes</taxon>
        <taxon>Kitasatosporales</taxon>
        <taxon>Streptomycetaceae</taxon>
        <taxon>Kitasatospora</taxon>
    </lineage>
</organism>
<accession>A0ABT1J5I2</accession>
<sequence>MPGSTTIHTDALVMLSHADAERLATMLREMSRMSAGATGSGAEALSDGQLAALCRGKMDRGEFAEWSGKLSEYLKGHL</sequence>
<keyword evidence="2" id="KW-1185">Reference proteome</keyword>
<name>A0ABT1J5I2_9ACTN</name>
<evidence type="ECO:0000313" key="2">
    <source>
        <dbReference type="Proteomes" id="UP001206483"/>
    </source>
</evidence>
<comment type="caution">
    <text evidence="1">The sequence shown here is derived from an EMBL/GenBank/DDBJ whole genome shotgun (WGS) entry which is preliminary data.</text>
</comment>
<evidence type="ECO:0000313" key="1">
    <source>
        <dbReference type="EMBL" id="MCP2312690.1"/>
    </source>
</evidence>
<dbReference type="RefSeq" id="WP_253802027.1">
    <property type="nucleotide sequence ID" value="NZ_BAAAUB010000001.1"/>
</dbReference>